<dbReference type="EMBL" id="JAIWYP010000014">
    <property type="protein sequence ID" value="KAH3711196.1"/>
    <property type="molecule type" value="Genomic_DNA"/>
</dbReference>
<comment type="caution">
    <text evidence="1">The sequence shown here is derived from an EMBL/GenBank/DDBJ whole genome shotgun (WGS) entry which is preliminary data.</text>
</comment>
<reference evidence="1" key="1">
    <citation type="journal article" date="2019" name="bioRxiv">
        <title>The Genome of the Zebra Mussel, Dreissena polymorpha: A Resource for Invasive Species Research.</title>
        <authorList>
            <person name="McCartney M.A."/>
            <person name="Auch B."/>
            <person name="Kono T."/>
            <person name="Mallez S."/>
            <person name="Zhang Y."/>
            <person name="Obille A."/>
            <person name="Becker A."/>
            <person name="Abrahante J.E."/>
            <person name="Garbe J."/>
            <person name="Badalamenti J.P."/>
            <person name="Herman A."/>
            <person name="Mangelson H."/>
            <person name="Liachko I."/>
            <person name="Sullivan S."/>
            <person name="Sone E.D."/>
            <person name="Koren S."/>
            <person name="Silverstein K.A.T."/>
            <person name="Beckman K.B."/>
            <person name="Gohl D.M."/>
        </authorList>
    </citation>
    <scope>NUCLEOTIDE SEQUENCE</scope>
    <source>
        <strain evidence="1">Duluth1</strain>
        <tissue evidence="1">Whole animal</tissue>
    </source>
</reference>
<protein>
    <submittedName>
        <fullName evidence="1">Uncharacterized protein</fullName>
    </submittedName>
</protein>
<evidence type="ECO:0000313" key="2">
    <source>
        <dbReference type="Proteomes" id="UP000828390"/>
    </source>
</evidence>
<evidence type="ECO:0000313" key="1">
    <source>
        <dbReference type="EMBL" id="KAH3711196.1"/>
    </source>
</evidence>
<keyword evidence="2" id="KW-1185">Reference proteome</keyword>
<dbReference type="AlphaFoldDB" id="A0A9D4BP52"/>
<sequence length="55" mass="6425">MRNHSHHLIEESARIQSKDLKWKQAVVTDKTMIDLILYNYKPQMEPLTGVTGVIF</sequence>
<name>A0A9D4BP52_DREPO</name>
<accession>A0A9D4BP52</accession>
<gene>
    <name evidence="1" type="ORF">DPMN_070698</name>
</gene>
<organism evidence="1 2">
    <name type="scientific">Dreissena polymorpha</name>
    <name type="common">Zebra mussel</name>
    <name type="synonym">Mytilus polymorpha</name>
    <dbReference type="NCBI Taxonomy" id="45954"/>
    <lineage>
        <taxon>Eukaryota</taxon>
        <taxon>Metazoa</taxon>
        <taxon>Spiralia</taxon>
        <taxon>Lophotrochozoa</taxon>
        <taxon>Mollusca</taxon>
        <taxon>Bivalvia</taxon>
        <taxon>Autobranchia</taxon>
        <taxon>Heteroconchia</taxon>
        <taxon>Euheterodonta</taxon>
        <taxon>Imparidentia</taxon>
        <taxon>Neoheterodontei</taxon>
        <taxon>Myida</taxon>
        <taxon>Dreissenoidea</taxon>
        <taxon>Dreissenidae</taxon>
        <taxon>Dreissena</taxon>
    </lineage>
</organism>
<dbReference type="Proteomes" id="UP000828390">
    <property type="component" value="Unassembled WGS sequence"/>
</dbReference>
<reference evidence="1" key="2">
    <citation type="submission" date="2020-11" db="EMBL/GenBank/DDBJ databases">
        <authorList>
            <person name="McCartney M.A."/>
            <person name="Auch B."/>
            <person name="Kono T."/>
            <person name="Mallez S."/>
            <person name="Becker A."/>
            <person name="Gohl D.M."/>
            <person name="Silverstein K.A.T."/>
            <person name="Koren S."/>
            <person name="Bechman K.B."/>
            <person name="Herman A."/>
            <person name="Abrahante J.E."/>
            <person name="Garbe J."/>
        </authorList>
    </citation>
    <scope>NUCLEOTIDE SEQUENCE</scope>
    <source>
        <strain evidence="1">Duluth1</strain>
        <tissue evidence="1">Whole animal</tissue>
    </source>
</reference>
<proteinExistence type="predicted"/>